<dbReference type="InterPro" id="IPR058240">
    <property type="entry name" value="rSAM_sf"/>
</dbReference>
<evidence type="ECO:0000256" key="3">
    <source>
        <dbReference type="ARBA" id="ARBA00022723"/>
    </source>
</evidence>
<dbReference type="InterPro" id="IPR007197">
    <property type="entry name" value="rSAM"/>
</dbReference>
<evidence type="ECO:0000256" key="2">
    <source>
        <dbReference type="ARBA" id="ARBA00022691"/>
    </source>
</evidence>
<feature type="region of interest" description="Disordered" evidence="6">
    <location>
        <begin position="120"/>
        <end position="157"/>
    </location>
</feature>
<keyword evidence="5" id="KW-0411">Iron-sulfur</keyword>
<comment type="caution">
    <text evidence="8">The sequence shown here is derived from an EMBL/GenBank/DDBJ whole genome shotgun (WGS) entry which is preliminary data.</text>
</comment>
<organism evidence="8 9">
    <name type="scientific">Actinocorallia libanotica</name>
    <dbReference type="NCBI Taxonomy" id="46162"/>
    <lineage>
        <taxon>Bacteria</taxon>
        <taxon>Bacillati</taxon>
        <taxon>Actinomycetota</taxon>
        <taxon>Actinomycetes</taxon>
        <taxon>Streptosporangiales</taxon>
        <taxon>Thermomonosporaceae</taxon>
        <taxon>Actinocorallia</taxon>
    </lineage>
</organism>
<dbReference type="PANTHER" id="PTHR13932:SF5">
    <property type="entry name" value="RADICAL S-ADENOSYL METHIONINE DOMAIN-CONTAINING PROTEIN 1, MITOCHONDRIAL"/>
    <property type="match status" value="1"/>
</dbReference>
<feature type="domain" description="Elp3/MiaA/NifB-like radical SAM core" evidence="7">
    <location>
        <begin position="37"/>
        <end position="460"/>
    </location>
</feature>
<accession>A0ABN1RTU0</accession>
<dbReference type="Gene3D" id="3.20.20.70">
    <property type="entry name" value="Aldolase class I"/>
    <property type="match status" value="1"/>
</dbReference>
<dbReference type="EMBL" id="BAAAHH010000031">
    <property type="protein sequence ID" value="GAA0963677.1"/>
    <property type="molecule type" value="Genomic_DNA"/>
</dbReference>
<evidence type="ECO:0000259" key="7">
    <source>
        <dbReference type="SMART" id="SM00729"/>
    </source>
</evidence>
<dbReference type="NCBIfam" id="NF006067">
    <property type="entry name" value="PRK08208.1"/>
    <property type="match status" value="1"/>
</dbReference>
<evidence type="ECO:0000313" key="9">
    <source>
        <dbReference type="Proteomes" id="UP001500665"/>
    </source>
</evidence>
<dbReference type="Proteomes" id="UP001500665">
    <property type="component" value="Unassembled WGS sequence"/>
</dbReference>
<dbReference type="InterPro" id="IPR013785">
    <property type="entry name" value="Aldolase_TIM"/>
</dbReference>
<evidence type="ECO:0000256" key="4">
    <source>
        <dbReference type="ARBA" id="ARBA00023004"/>
    </source>
</evidence>
<feature type="compositionally biased region" description="Low complexity" evidence="6">
    <location>
        <begin position="144"/>
        <end position="157"/>
    </location>
</feature>
<name>A0ABN1RTU0_9ACTN</name>
<dbReference type="PANTHER" id="PTHR13932">
    <property type="entry name" value="COPROPORPHYRINIGEN III OXIDASE"/>
    <property type="match status" value="1"/>
</dbReference>
<sequence>MKPYQGYVYAYPHKTAYRPLDPAPALRDVWRDEDVSRLFLYLHIPFCEIRCGFCNLFTRTGAPESLTTAYLDALERQAEATLDALGPTARFTQAAFGGGTPTYLTAPELTRLCELATRLLTPHPTPPSTPTGNEPRPPSAMTPATRSSAGSARSAVEAAPTASSVVAASGSQRPSGSVTAAPLSAGSARSAEGAAVTASSVVAASGSQSPGGSATAGSLLEEEARAAAGTAQITPSVVEGGWQRESGSATAALLPEGEAQAAAGVAQAVPSAVGSGSQGSSGSAAAVSLSAVSARAVVEVVQAAPCAADGSVEVLSVTQGLPTTQGVPAVSGVPLAVETSPGTATRDRLEVLKRYGTERVSIGVQSFVEAEARAAVRPQRTEEVVGALDTIRDVGFPVLNIDLIYGIDGQTAESWLRSIDRALEWQPEELYLYPLYVRPLTGLGRIGGDWDDQRLRLYRLGRDHLLSKGYEQVSMRMFRLPGSRAGTGEYSCQEDGMVGLGCGARSYTANLHYSFEYAVHATEVRAIIDDYVRTEDFTRALVGFPMTGDERRRRHLLQSLLQAEGLDRHAYRARFGTDVLADIDLTPFARRGWLEETPDTLALTPEGLAHSDAIGPALFSPHVHTLMNTYRAR</sequence>
<keyword evidence="3" id="KW-0479">Metal-binding</keyword>
<keyword evidence="2" id="KW-0949">S-adenosyl-L-methionine</keyword>
<evidence type="ECO:0000313" key="8">
    <source>
        <dbReference type="EMBL" id="GAA0963677.1"/>
    </source>
</evidence>
<proteinExistence type="predicted"/>
<evidence type="ECO:0000256" key="6">
    <source>
        <dbReference type="SAM" id="MobiDB-lite"/>
    </source>
</evidence>
<dbReference type="CDD" id="cd01335">
    <property type="entry name" value="Radical_SAM"/>
    <property type="match status" value="1"/>
</dbReference>
<dbReference type="SUPFAM" id="SSF102114">
    <property type="entry name" value="Radical SAM enzymes"/>
    <property type="match status" value="2"/>
</dbReference>
<protein>
    <recommendedName>
        <fullName evidence="1">Heme chaperone HemW</fullName>
    </recommendedName>
</protein>
<keyword evidence="9" id="KW-1185">Reference proteome</keyword>
<dbReference type="Pfam" id="PF04055">
    <property type="entry name" value="Radical_SAM"/>
    <property type="match status" value="1"/>
</dbReference>
<keyword evidence="4" id="KW-0408">Iron</keyword>
<gene>
    <name evidence="8" type="ORF">GCM10009550_59720</name>
</gene>
<dbReference type="SMART" id="SM00729">
    <property type="entry name" value="Elp3"/>
    <property type="match status" value="1"/>
</dbReference>
<evidence type="ECO:0000256" key="5">
    <source>
        <dbReference type="ARBA" id="ARBA00023014"/>
    </source>
</evidence>
<evidence type="ECO:0000256" key="1">
    <source>
        <dbReference type="ARBA" id="ARBA00017228"/>
    </source>
</evidence>
<dbReference type="InterPro" id="IPR034505">
    <property type="entry name" value="Coproporphyrinogen-III_oxidase"/>
</dbReference>
<reference evidence="8 9" key="1">
    <citation type="journal article" date="2019" name="Int. J. Syst. Evol. Microbiol.">
        <title>The Global Catalogue of Microorganisms (GCM) 10K type strain sequencing project: providing services to taxonomists for standard genome sequencing and annotation.</title>
        <authorList>
            <consortium name="The Broad Institute Genomics Platform"/>
            <consortium name="The Broad Institute Genome Sequencing Center for Infectious Disease"/>
            <person name="Wu L."/>
            <person name="Ma J."/>
        </authorList>
    </citation>
    <scope>NUCLEOTIDE SEQUENCE [LARGE SCALE GENOMIC DNA]</scope>
    <source>
        <strain evidence="8 9">JCM 10696</strain>
    </source>
</reference>
<dbReference type="InterPro" id="IPR006638">
    <property type="entry name" value="Elp3/MiaA/NifB-like_rSAM"/>
</dbReference>
<feature type="compositionally biased region" description="Pro residues" evidence="6">
    <location>
        <begin position="123"/>
        <end position="140"/>
    </location>
</feature>